<feature type="region of interest" description="Disordered" evidence="15">
    <location>
        <begin position="199"/>
        <end position="230"/>
    </location>
</feature>
<dbReference type="Gene3D" id="3.30.40.10">
    <property type="entry name" value="Zinc/RING finger domain, C3HC4 (zinc finger)"/>
    <property type="match status" value="1"/>
</dbReference>
<feature type="compositionally biased region" description="Low complexity" evidence="15">
    <location>
        <begin position="629"/>
        <end position="649"/>
    </location>
</feature>
<dbReference type="PRINTS" id="PR00371">
    <property type="entry name" value="FPNCR"/>
</dbReference>
<feature type="compositionally biased region" description="Pro residues" evidence="15">
    <location>
        <begin position="811"/>
        <end position="825"/>
    </location>
</feature>
<keyword evidence="11" id="KW-0521">NADP</keyword>
<dbReference type="FunFam" id="3.40.50.80:FF:000055">
    <property type="entry name" value="NADPH-dependent diflavin oxidoreductase 1"/>
    <property type="match status" value="1"/>
</dbReference>
<keyword evidence="4" id="KW-0963">Cytoplasm</keyword>
<keyword evidence="5" id="KW-0285">Flavoprotein</keyword>
<feature type="region of interest" description="Disordered" evidence="15">
    <location>
        <begin position="705"/>
        <end position="741"/>
    </location>
</feature>
<dbReference type="Gene3D" id="2.40.30.10">
    <property type="entry name" value="Translation factors"/>
    <property type="match status" value="1"/>
</dbReference>
<accession>A0AA40HNN9</accession>
<dbReference type="GO" id="GO:0016226">
    <property type="term" value="P:iron-sulfur cluster assembly"/>
    <property type="evidence" value="ECO:0007669"/>
    <property type="project" value="UniProtKB-ARBA"/>
</dbReference>
<dbReference type="PROSITE" id="PS51384">
    <property type="entry name" value="FAD_FR"/>
    <property type="match status" value="1"/>
</dbReference>
<dbReference type="AlphaFoldDB" id="A0AA40HNN9"/>
<dbReference type="InterPro" id="IPR013083">
    <property type="entry name" value="Znf_RING/FYVE/PHD"/>
</dbReference>
<comment type="cofactor">
    <cofactor evidence="2">
        <name>FAD</name>
        <dbReference type="ChEBI" id="CHEBI:57692"/>
    </cofactor>
</comment>
<keyword evidence="12" id="KW-0560">Oxidoreductase</keyword>
<comment type="cofactor">
    <cofactor evidence="1">
        <name>FMN</name>
        <dbReference type="ChEBI" id="CHEBI:58210"/>
    </cofactor>
</comment>
<evidence type="ECO:0000313" key="19">
    <source>
        <dbReference type="EMBL" id="KAK1333951.1"/>
    </source>
</evidence>
<evidence type="ECO:0000256" key="11">
    <source>
        <dbReference type="ARBA" id="ARBA00022857"/>
    </source>
</evidence>
<dbReference type="SUPFAM" id="SSF63380">
    <property type="entry name" value="Riboflavin synthase domain-like"/>
    <property type="match status" value="1"/>
</dbReference>
<feature type="domain" description="RING-type" evidence="17">
    <location>
        <begin position="746"/>
        <end position="789"/>
    </location>
</feature>
<dbReference type="InterPro" id="IPR001709">
    <property type="entry name" value="Flavoprot_Pyr_Nucl_cyt_Rdtase"/>
</dbReference>
<keyword evidence="9" id="KW-0274">FAD</keyword>
<dbReference type="InterPro" id="IPR017907">
    <property type="entry name" value="Znf_RING_CS"/>
</dbReference>
<evidence type="ECO:0000256" key="7">
    <source>
        <dbReference type="ARBA" id="ARBA00022723"/>
    </source>
</evidence>
<evidence type="ECO:0000256" key="5">
    <source>
        <dbReference type="ARBA" id="ARBA00022630"/>
    </source>
</evidence>
<evidence type="ECO:0000259" key="18">
    <source>
        <dbReference type="PROSITE" id="PS51384"/>
    </source>
</evidence>
<evidence type="ECO:0000256" key="14">
    <source>
        <dbReference type="PROSITE-ProRule" id="PRU00175"/>
    </source>
</evidence>
<keyword evidence="7" id="KW-0479">Metal-binding</keyword>
<reference evidence="19" key="1">
    <citation type="submission" date="2023-06" db="EMBL/GenBank/DDBJ databases">
        <title>Reference genome for the Northern bat (Eptesicus nilssonii), a most northern bat species.</title>
        <authorList>
            <person name="Laine V.N."/>
            <person name="Pulliainen A.T."/>
            <person name="Lilley T.M."/>
        </authorList>
    </citation>
    <scope>NUCLEOTIDE SEQUENCE</scope>
    <source>
        <strain evidence="19">BLF_Eptnil</strain>
        <tissue evidence="19">Kidney</tissue>
    </source>
</reference>
<dbReference type="InterPro" id="IPR017927">
    <property type="entry name" value="FAD-bd_FR_type"/>
</dbReference>
<dbReference type="Pfam" id="PF00175">
    <property type="entry name" value="NAD_binding_1"/>
    <property type="match status" value="1"/>
</dbReference>
<feature type="region of interest" description="Disordered" evidence="15">
    <location>
        <begin position="805"/>
        <end position="826"/>
    </location>
</feature>
<evidence type="ECO:0000313" key="20">
    <source>
        <dbReference type="Proteomes" id="UP001177744"/>
    </source>
</evidence>
<sequence length="912" mass="99799">MPRWTQPQRVTSGRRRKPEVKVVPGRQGSQGNLRVVPRLLVLFGSQTGTAEDVAERLGREARRRRLDCRVQALDSYPVSFWRFLFRKNLPSTALCQVDFAVVGLGDSSYAKFNFVAKKLHRGCCSWGAPRCCRPDGAIDPWLHSLWEKVLGLHPVPPGLGVIPLESRECGPWFGAAGAPERPGHRLAVASRACGSDGHPSTACLPSSPCSSFRRPLGRAPRTRPRQTPEPTFRAAALPGAHGHQPAGHRPPHFQDVRLIEFDIADSGISFVAGDVVLIQPENTARHVQLFCQVLGLDPDQHFTLQPREPNVACPERLPQPCSVRHLVSRHLDIARVPRRSFFELLACLSPDALEREKLLEFSSAAGQEALHEYCNRPRRTTLEVLCDFPHTAAAIPPDYLLDLIPPIRPRAFSIASSLLAHPTRLQVLVAVVQYQTRLKEPRRGLCSSWLASLDPGQGPVRVPLWVRPGGLSFPQVPDTPVIMVGPGTGVAPFRAAVQERVAQGQTGNLLFFGCRWRDQDFYWEAEWRELEKRGCLTLVTAFSREQERKVYVQHRLRERGPLVWELLDRHATPSTCQQRCLQALESVFREEGGLSGPEAAAYLAQLQRTLRFQTETEFTSRRGEEPEEAVAAARSVPDAAPARGPVTFTAPPPTAALGSRSPHPDSCPGAPTHGPADLSSGSPVCLQPARHLDPLCQVPAEERLDGQALGNPGGARSPDSEPLLGTTAAAPPWAGPTGEEEEEEECPICTEPYGPAGHRLALLNCGHGLCSGCLHQLLGRPPAPTWAVCAARSVARRRPCWRGAAAGRRAPAPPSPVPPAPPRRGPGPWASLEHRYRLRFLAGPVGVQGCLPFLPCPPCLGARLWALRERGPCARRLVLLGLLGLELLGLLLVFTPLMLLGLLFMLLDRAGR</sequence>
<dbReference type="PROSITE" id="PS50089">
    <property type="entry name" value="ZF_RING_2"/>
    <property type="match status" value="1"/>
</dbReference>
<feature type="transmembrane region" description="Helical" evidence="16">
    <location>
        <begin position="877"/>
        <end position="907"/>
    </location>
</feature>
<evidence type="ECO:0000256" key="16">
    <source>
        <dbReference type="SAM" id="Phobius"/>
    </source>
</evidence>
<dbReference type="Gene3D" id="3.40.50.360">
    <property type="match status" value="2"/>
</dbReference>
<dbReference type="Pfam" id="PF00258">
    <property type="entry name" value="Flavodoxin_1"/>
    <property type="match status" value="2"/>
</dbReference>
<feature type="compositionally biased region" description="Polar residues" evidence="15">
    <location>
        <begin position="1"/>
        <end position="11"/>
    </location>
</feature>
<dbReference type="InterPro" id="IPR023173">
    <property type="entry name" value="NADPH_Cyt_P450_Rdtase_alpha"/>
</dbReference>
<dbReference type="Proteomes" id="UP001177744">
    <property type="component" value="Unassembled WGS sequence"/>
</dbReference>
<dbReference type="GO" id="GO:0008270">
    <property type="term" value="F:zinc ion binding"/>
    <property type="evidence" value="ECO:0007669"/>
    <property type="project" value="UniProtKB-KW"/>
</dbReference>
<dbReference type="GO" id="GO:0010181">
    <property type="term" value="F:FMN binding"/>
    <property type="evidence" value="ECO:0007669"/>
    <property type="project" value="InterPro"/>
</dbReference>
<evidence type="ECO:0000256" key="2">
    <source>
        <dbReference type="ARBA" id="ARBA00001974"/>
    </source>
</evidence>
<dbReference type="InterPro" id="IPR039261">
    <property type="entry name" value="FNR_nucleotide-bd"/>
</dbReference>
<dbReference type="InterPro" id="IPR008254">
    <property type="entry name" value="Flavodoxin/NO_synth"/>
</dbReference>
<dbReference type="PROSITE" id="PS00518">
    <property type="entry name" value="ZF_RING_1"/>
    <property type="match status" value="1"/>
</dbReference>
<organism evidence="19 20">
    <name type="scientific">Cnephaeus nilssonii</name>
    <name type="common">Northern bat</name>
    <name type="synonym">Eptesicus nilssonii</name>
    <dbReference type="NCBI Taxonomy" id="3371016"/>
    <lineage>
        <taxon>Eukaryota</taxon>
        <taxon>Metazoa</taxon>
        <taxon>Chordata</taxon>
        <taxon>Craniata</taxon>
        <taxon>Vertebrata</taxon>
        <taxon>Euteleostomi</taxon>
        <taxon>Mammalia</taxon>
        <taxon>Eutheria</taxon>
        <taxon>Laurasiatheria</taxon>
        <taxon>Chiroptera</taxon>
        <taxon>Yangochiroptera</taxon>
        <taxon>Vespertilionidae</taxon>
        <taxon>Cnephaeus</taxon>
    </lineage>
</organism>
<dbReference type="SUPFAM" id="SSF52218">
    <property type="entry name" value="Flavoproteins"/>
    <property type="match status" value="1"/>
</dbReference>
<keyword evidence="16" id="KW-0472">Membrane</keyword>
<dbReference type="EMBL" id="JAULJE010000015">
    <property type="protein sequence ID" value="KAK1333951.1"/>
    <property type="molecule type" value="Genomic_DNA"/>
</dbReference>
<evidence type="ECO:0000256" key="6">
    <source>
        <dbReference type="ARBA" id="ARBA00022643"/>
    </source>
</evidence>
<dbReference type="GO" id="GO:0050660">
    <property type="term" value="F:flavin adenine dinucleotide binding"/>
    <property type="evidence" value="ECO:0007669"/>
    <property type="project" value="TreeGrafter"/>
</dbReference>
<dbReference type="InterPro" id="IPR017938">
    <property type="entry name" value="Riboflavin_synthase-like_b-brl"/>
</dbReference>
<evidence type="ECO:0000259" key="17">
    <source>
        <dbReference type="PROSITE" id="PS50089"/>
    </source>
</evidence>
<keyword evidence="20" id="KW-1185">Reference proteome</keyword>
<comment type="subcellular location">
    <subcellularLocation>
        <location evidence="3">Cytoplasm</location>
    </subcellularLocation>
</comment>
<keyword evidence="8 14" id="KW-0863">Zinc-finger</keyword>
<evidence type="ECO:0000256" key="10">
    <source>
        <dbReference type="ARBA" id="ARBA00022833"/>
    </source>
</evidence>
<dbReference type="Gene3D" id="3.40.50.80">
    <property type="entry name" value="Nucleotide-binding domain of ferredoxin-NADP reductase (FNR) module"/>
    <property type="match status" value="1"/>
</dbReference>
<comment type="caution">
    <text evidence="19">The sequence shown here is derived from an EMBL/GenBank/DDBJ whole genome shotgun (WGS) entry which is preliminary data.</text>
</comment>
<evidence type="ECO:0000256" key="8">
    <source>
        <dbReference type="ARBA" id="ARBA00022771"/>
    </source>
</evidence>
<protein>
    <recommendedName>
        <fullName evidence="21">NADPH-dependent diflavin oxidoreductase 1</fullName>
    </recommendedName>
</protein>
<dbReference type="GO" id="GO:0005829">
    <property type="term" value="C:cytosol"/>
    <property type="evidence" value="ECO:0007669"/>
    <property type="project" value="TreeGrafter"/>
</dbReference>
<dbReference type="InterPro" id="IPR003097">
    <property type="entry name" value="CysJ-like_FAD-binding"/>
</dbReference>
<evidence type="ECO:0000256" key="15">
    <source>
        <dbReference type="SAM" id="MobiDB-lite"/>
    </source>
</evidence>
<gene>
    <name evidence="19" type="ORF">QTO34_004949</name>
</gene>
<feature type="domain" description="FAD-binding FR-type" evidence="18">
    <location>
        <begin position="224"/>
        <end position="475"/>
    </location>
</feature>
<dbReference type="SUPFAM" id="SSF57850">
    <property type="entry name" value="RING/U-box"/>
    <property type="match status" value="1"/>
</dbReference>
<evidence type="ECO:0000256" key="4">
    <source>
        <dbReference type="ARBA" id="ARBA00022490"/>
    </source>
</evidence>
<dbReference type="PANTHER" id="PTHR19384">
    <property type="entry name" value="NITRIC OXIDE SYNTHASE-RELATED"/>
    <property type="match status" value="1"/>
</dbReference>
<evidence type="ECO:0008006" key="21">
    <source>
        <dbReference type="Google" id="ProtNLM"/>
    </source>
</evidence>
<dbReference type="SUPFAM" id="SSF52343">
    <property type="entry name" value="Ferredoxin reductase-like, C-terminal NADP-linked domain"/>
    <property type="match status" value="1"/>
</dbReference>
<dbReference type="InterPro" id="IPR001841">
    <property type="entry name" value="Znf_RING"/>
</dbReference>
<dbReference type="Gene3D" id="1.20.990.10">
    <property type="entry name" value="NADPH-cytochrome p450 Reductase, Chain A, domain 3"/>
    <property type="match status" value="1"/>
</dbReference>
<dbReference type="InterPro" id="IPR029039">
    <property type="entry name" value="Flavoprotein-like_sf"/>
</dbReference>
<feature type="region of interest" description="Disordered" evidence="15">
    <location>
        <begin position="616"/>
        <end position="684"/>
    </location>
</feature>
<keyword evidence="16" id="KW-0812">Transmembrane</keyword>
<evidence type="ECO:0000256" key="3">
    <source>
        <dbReference type="ARBA" id="ARBA00004496"/>
    </source>
</evidence>
<keyword evidence="6" id="KW-0288">FMN</keyword>
<dbReference type="InterPro" id="IPR001433">
    <property type="entry name" value="OxRdtase_FAD/NAD-bd"/>
</dbReference>
<dbReference type="Pfam" id="PF00667">
    <property type="entry name" value="FAD_binding_1"/>
    <property type="match status" value="1"/>
</dbReference>
<dbReference type="GO" id="GO:0016651">
    <property type="term" value="F:oxidoreductase activity, acting on NAD(P)H"/>
    <property type="evidence" value="ECO:0007669"/>
    <property type="project" value="UniProtKB-ARBA"/>
</dbReference>
<name>A0AA40HNN9_CNENI</name>
<dbReference type="FunFam" id="1.20.990.10:FF:000008">
    <property type="entry name" value="NADPH-dependent diflavin oxidoreductase 1"/>
    <property type="match status" value="1"/>
</dbReference>
<dbReference type="PANTHER" id="PTHR19384:SF10">
    <property type="entry name" value="NADPH-DEPENDENT DIFLAVIN OXIDOREDUCTASE 1"/>
    <property type="match status" value="1"/>
</dbReference>
<feature type="region of interest" description="Disordered" evidence="15">
    <location>
        <begin position="1"/>
        <end position="28"/>
    </location>
</feature>
<evidence type="ECO:0000256" key="12">
    <source>
        <dbReference type="ARBA" id="ARBA00023002"/>
    </source>
</evidence>
<keyword evidence="16" id="KW-1133">Transmembrane helix</keyword>
<evidence type="ECO:0000256" key="1">
    <source>
        <dbReference type="ARBA" id="ARBA00001917"/>
    </source>
</evidence>
<keyword evidence="10" id="KW-0862">Zinc</keyword>
<evidence type="ECO:0000256" key="13">
    <source>
        <dbReference type="ARBA" id="ARBA00052174"/>
    </source>
</evidence>
<proteinExistence type="predicted"/>
<comment type="catalytic activity">
    <reaction evidence="13">
        <text>2 oxidized [2Fe-2S]-[protein] + NADPH = 2 reduced [2Fe-2S]-[protein] + NADP(+) + H(+)</text>
        <dbReference type="Rhea" id="RHEA:67716"/>
        <dbReference type="Rhea" id="RHEA-COMP:17327"/>
        <dbReference type="Rhea" id="RHEA-COMP:17328"/>
        <dbReference type="ChEBI" id="CHEBI:15378"/>
        <dbReference type="ChEBI" id="CHEBI:33737"/>
        <dbReference type="ChEBI" id="CHEBI:33738"/>
        <dbReference type="ChEBI" id="CHEBI:57783"/>
        <dbReference type="ChEBI" id="CHEBI:58349"/>
    </reaction>
    <physiologicalReaction direction="left-to-right" evidence="13">
        <dbReference type="Rhea" id="RHEA:67717"/>
    </physiologicalReaction>
</comment>
<feature type="compositionally biased region" description="Low complexity" evidence="15">
    <location>
        <begin position="721"/>
        <end position="737"/>
    </location>
</feature>
<evidence type="ECO:0000256" key="9">
    <source>
        <dbReference type="ARBA" id="ARBA00022827"/>
    </source>
</evidence>